<keyword evidence="5 16" id="KW-0479">Metal-binding</keyword>
<evidence type="ECO:0000256" key="6">
    <source>
        <dbReference type="ARBA" id="ARBA00022741"/>
    </source>
</evidence>
<keyword evidence="6 15" id="KW-0547">Nucleotide-binding</keyword>
<dbReference type="RefSeq" id="WP_181501440.1">
    <property type="nucleotide sequence ID" value="NZ_JACDUH010000003.1"/>
</dbReference>
<evidence type="ECO:0000256" key="8">
    <source>
        <dbReference type="ARBA" id="ARBA00023211"/>
    </source>
</evidence>
<dbReference type="Proteomes" id="UP000564425">
    <property type="component" value="Unassembled WGS sequence"/>
</dbReference>
<evidence type="ECO:0000256" key="15">
    <source>
        <dbReference type="PIRSR" id="PIRSR601233-2"/>
    </source>
</evidence>
<dbReference type="GO" id="GO:0006281">
    <property type="term" value="P:DNA repair"/>
    <property type="evidence" value="ECO:0007669"/>
    <property type="project" value="TreeGrafter"/>
</dbReference>
<dbReference type="GO" id="GO:0170057">
    <property type="term" value="F:RNA ligase (GTP) activity"/>
    <property type="evidence" value="ECO:0007669"/>
    <property type="project" value="UniProtKB-EC"/>
</dbReference>
<evidence type="ECO:0000256" key="5">
    <source>
        <dbReference type="ARBA" id="ARBA00022723"/>
    </source>
</evidence>
<evidence type="ECO:0000256" key="11">
    <source>
        <dbReference type="ARBA" id="ARBA00045316"/>
    </source>
</evidence>
<evidence type="ECO:0000256" key="7">
    <source>
        <dbReference type="ARBA" id="ARBA00023134"/>
    </source>
</evidence>
<protein>
    <recommendedName>
        <fullName evidence="10">tRNA-splicing ligase RtcB</fullName>
        <ecNumber evidence="3">6.5.1.8</ecNumber>
    </recommendedName>
    <alternativeName>
        <fullName evidence="9">3'-phosphate/5'-hydroxy nucleic acid ligase</fullName>
    </alternativeName>
</protein>
<feature type="binding site" evidence="16">
    <location>
        <position position="144"/>
    </location>
    <ligand>
        <name>Mn(2+)</name>
        <dbReference type="ChEBI" id="CHEBI:29035"/>
        <label>1</label>
    </ligand>
</feature>
<dbReference type="GO" id="GO:0042245">
    <property type="term" value="P:RNA repair"/>
    <property type="evidence" value="ECO:0007669"/>
    <property type="project" value="TreeGrafter"/>
</dbReference>
<comment type="subunit">
    <text evidence="2">Monomer.</text>
</comment>
<dbReference type="Gene3D" id="3.90.1860.10">
    <property type="entry name" value="tRNA-splicing ligase RtcB"/>
    <property type="match status" value="1"/>
</dbReference>
<evidence type="ECO:0000256" key="1">
    <source>
        <dbReference type="ARBA" id="ARBA00008071"/>
    </source>
</evidence>
<proteinExistence type="inferred from homology"/>
<dbReference type="AlphaFoldDB" id="A0A7J9NWH3"/>
<feature type="binding site" evidence="16">
    <location>
        <position position="72"/>
    </location>
    <ligand>
        <name>Mn(2+)</name>
        <dbReference type="ChEBI" id="CHEBI:29035"/>
        <label>1</label>
    </ligand>
</feature>
<dbReference type="SUPFAM" id="SSF103365">
    <property type="entry name" value="Hypothetical protein PH1602"/>
    <property type="match status" value="1"/>
</dbReference>
<dbReference type="InterPro" id="IPR036025">
    <property type="entry name" value="RtcB-like_sf"/>
</dbReference>
<evidence type="ECO:0000256" key="9">
    <source>
        <dbReference type="ARBA" id="ARBA00030221"/>
    </source>
</evidence>
<feature type="binding site" evidence="15">
    <location>
        <begin position="331"/>
        <end position="334"/>
    </location>
    <ligand>
        <name>GMP</name>
        <dbReference type="ChEBI" id="CHEBI:58115"/>
    </ligand>
</feature>
<comment type="function">
    <text evidence="11">Essential for tRNA splicing and maturation. Acts by directly joining spliced tRNA halves to mature-sized tRNAs. Joins RNA with 2',3'-cyclic-phosphate or 3'-phosphate ends to RNA with 5'-hydroxy ends.</text>
</comment>
<comment type="caution">
    <text evidence="17">The sequence shown here is derived from an EMBL/GenBank/DDBJ whole genome shotgun (WGS) entry which is preliminary data.</text>
</comment>
<dbReference type="EMBL" id="JACDUH010000003">
    <property type="protein sequence ID" value="MBA2851614.1"/>
    <property type="molecule type" value="Genomic_DNA"/>
</dbReference>
<comment type="catalytic activity">
    <reaction evidence="12">
        <text>a 3'-end 3'-phospho-ribonucleotide-RNA + a 5'-end dephospho-ribonucleoside-RNA + GTP = a ribonucleotidyl-ribonucleotide-RNA + GMP + diphosphate</text>
        <dbReference type="Rhea" id="RHEA:68076"/>
        <dbReference type="Rhea" id="RHEA-COMP:10463"/>
        <dbReference type="Rhea" id="RHEA-COMP:13936"/>
        <dbReference type="Rhea" id="RHEA-COMP:17355"/>
        <dbReference type="ChEBI" id="CHEBI:33019"/>
        <dbReference type="ChEBI" id="CHEBI:37565"/>
        <dbReference type="ChEBI" id="CHEBI:58115"/>
        <dbReference type="ChEBI" id="CHEBI:83062"/>
        <dbReference type="ChEBI" id="CHEBI:138284"/>
        <dbReference type="ChEBI" id="CHEBI:173118"/>
        <dbReference type="EC" id="6.5.1.8"/>
    </reaction>
</comment>
<dbReference type="InterPro" id="IPR052915">
    <property type="entry name" value="RtcB-like"/>
</dbReference>
<dbReference type="EC" id="6.5.1.8" evidence="3"/>
<dbReference type="PANTHER" id="PTHR43749">
    <property type="entry name" value="RNA-SPLICING LIGASE RTCB"/>
    <property type="match status" value="1"/>
</dbReference>
<evidence type="ECO:0000256" key="14">
    <source>
        <dbReference type="PIRSR" id="PIRSR601233-1"/>
    </source>
</evidence>
<keyword evidence="7 15" id="KW-0342">GTP-binding</keyword>
<evidence type="ECO:0000256" key="12">
    <source>
        <dbReference type="ARBA" id="ARBA00047746"/>
    </source>
</evidence>
<sequence length="404" mass="45170">MIEIKGANTTAHVKTDHVDSATMDQIREMCNLPIFAGCDVKIMPDTHAGKGSVIGFTGKLQNGIIPNIVGVDIGCGIGVAKIGDIDVDFIHVDEFITEGVPAGFKINDKPYKGTIEGLSETCKRIGFDEDEARRAIGSLGGGNHFIEIAKDETGCLHLLVHSGSRKFGKCVAEYHQRVADKYIEECKKLRRDAREREFEEIRRKYSGVDVEKHINEAIERHQKRELNHDKVYNYLCSHDDISNYMHDMQVACRFAELNREVIITKIFKHFGWNVKDMFHTVHNYVAPDGMIRKGAISARKGECLVIPINMRDGTIMGVGKGNPAWNHSAPHGAGRVLGRNQAKRTLRLADYKAAMEGIYTTSVSINTIDEAPDAYKPVEVIMEHLHETVDVVKIIKPVYNFKAD</sequence>
<dbReference type="PANTHER" id="PTHR43749:SF2">
    <property type="entry name" value="RNA-SPLICING LIGASE RTCB"/>
    <property type="match status" value="1"/>
</dbReference>
<feature type="binding site" evidence="15">
    <location>
        <begin position="143"/>
        <end position="147"/>
    </location>
    <ligand>
        <name>GMP</name>
        <dbReference type="ChEBI" id="CHEBI:58115"/>
    </ligand>
</feature>
<dbReference type="GO" id="GO:0005525">
    <property type="term" value="F:GTP binding"/>
    <property type="evidence" value="ECO:0007669"/>
    <property type="project" value="UniProtKB-KW"/>
</dbReference>
<evidence type="ECO:0000313" key="18">
    <source>
        <dbReference type="Proteomes" id="UP000564425"/>
    </source>
</evidence>
<organism evidence="17 18">
    <name type="scientific">Methanococcus maripaludis</name>
    <name type="common">Methanococcus deltae</name>
    <dbReference type="NCBI Taxonomy" id="39152"/>
    <lineage>
        <taxon>Archaea</taxon>
        <taxon>Methanobacteriati</taxon>
        <taxon>Methanobacteriota</taxon>
        <taxon>Methanomada group</taxon>
        <taxon>Methanococci</taxon>
        <taxon>Methanococcales</taxon>
        <taxon>Methanococcaceae</taxon>
        <taxon>Methanococcus</taxon>
    </lineage>
</organism>
<feature type="binding site" evidence="15">
    <location>
        <begin position="307"/>
        <end position="310"/>
    </location>
    <ligand>
        <name>GMP</name>
        <dbReference type="ChEBI" id="CHEBI:58115"/>
    </ligand>
</feature>
<evidence type="ECO:0000256" key="4">
    <source>
        <dbReference type="ARBA" id="ARBA00022598"/>
    </source>
</evidence>
<dbReference type="GO" id="GO:0003909">
    <property type="term" value="F:DNA ligase activity"/>
    <property type="evidence" value="ECO:0007669"/>
    <property type="project" value="TreeGrafter"/>
</dbReference>
<dbReference type="GO" id="GO:0030145">
    <property type="term" value="F:manganese ion binding"/>
    <property type="evidence" value="ECO:0007669"/>
    <property type="project" value="TreeGrafter"/>
</dbReference>
<evidence type="ECO:0000313" key="17">
    <source>
        <dbReference type="EMBL" id="MBA2851614.1"/>
    </source>
</evidence>
<feature type="binding site" evidence="16">
    <location>
        <position position="161"/>
    </location>
    <ligand>
        <name>Mn(2+)</name>
        <dbReference type="ChEBI" id="CHEBI:29035"/>
        <label>2</label>
    </ligand>
</feature>
<comment type="similarity">
    <text evidence="1">Belongs to the RtcB family.</text>
</comment>
<reference evidence="17 18" key="1">
    <citation type="submission" date="2020-07" db="EMBL/GenBank/DDBJ databases">
        <title>Genomic Encyclopedia of Type Strains, Phase IV (KMG-V): Genome sequencing to study the core and pangenomes of soil and plant-associated prokaryotes.</title>
        <authorList>
            <person name="Whitman W."/>
        </authorList>
    </citation>
    <scope>NUCLEOTIDE SEQUENCE [LARGE SCALE GENOMIC DNA]</scope>
    <source>
        <strain evidence="17 18">A1</strain>
    </source>
</reference>
<feature type="active site" description="GMP-histidine intermediate" evidence="14">
    <location>
        <position position="331"/>
    </location>
</feature>
<evidence type="ECO:0000256" key="3">
    <source>
        <dbReference type="ARBA" id="ARBA00012726"/>
    </source>
</evidence>
<dbReference type="Pfam" id="PF01139">
    <property type="entry name" value="RtcB"/>
    <property type="match status" value="2"/>
</dbReference>
<evidence type="ECO:0000256" key="10">
    <source>
        <dbReference type="ARBA" id="ARBA00033766"/>
    </source>
</evidence>
<dbReference type="InterPro" id="IPR001233">
    <property type="entry name" value="RtcB"/>
</dbReference>
<comment type="cofactor">
    <cofactor evidence="16">
        <name>Mn(2+)</name>
        <dbReference type="ChEBI" id="CHEBI:29035"/>
    </cofactor>
    <text evidence="16">Binds 2 manganese ions per subunit.</text>
</comment>
<dbReference type="GO" id="GO:0006396">
    <property type="term" value="P:RNA processing"/>
    <property type="evidence" value="ECO:0007669"/>
    <property type="project" value="InterPro"/>
</dbReference>
<name>A0A7J9NWH3_METMI</name>
<evidence type="ECO:0000256" key="16">
    <source>
        <dbReference type="PIRSR" id="PIRSR601233-3"/>
    </source>
</evidence>
<comment type="catalytic activity">
    <reaction evidence="13">
        <text>a 3'-end 2',3'-cyclophospho-ribonucleotide-RNA + a 5'-end dephospho-ribonucleoside-RNA + GTP + H2O = a ribonucleotidyl-ribonucleotide-RNA + GMP + diphosphate + H(+)</text>
        <dbReference type="Rhea" id="RHEA:68080"/>
        <dbReference type="Rhea" id="RHEA-COMP:10464"/>
        <dbReference type="Rhea" id="RHEA-COMP:13936"/>
        <dbReference type="Rhea" id="RHEA-COMP:17355"/>
        <dbReference type="ChEBI" id="CHEBI:15377"/>
        <dbReference type="ChEBI" id="CHEBI:15378"/>
        <dbReference type="ChEBI" id="CHEBI:33019"/>
        <dbReference type="ChEBI" id="CHEBI:37565"/>
        <dbReference type="ChEBI" id="CHEBI:58115"/>
        <dbReference type="ChEBI" id="CHEBI:83064"/>
        <dbReference type="ChEBI" id="CHEBI:138284"/>
        <dbReference type="ChEBI" id="CHEBI:173118"/>
        <dbReference type="EC" id="6.5.1.8"/>
    </reaction>
</comment>
<evidence type="ECO:0000256" key="13">
    <source>
        <dbReference type="ARBA" id="ARBA00049514"/>
    </source>
</evidence>
<keyword evidence="8 16" id="KW-0464">Manganese</keyword>
<keyword evidence="4 17" id="KW-0436">Ligase</keyword>
<evidence type="ECO:0000256" key="2">
    <source>
        <dbReference type="ARBA" id="ARBA00011245"/>
    </source>
</evidence>
<gene>
    <name evidence="17" type="ORF">HNP86_001773</name>
</gene>
<accession>A0A7J9NWH3</accession>